<sequence>VDVAKMAVTGERRFAWPVNCTATALDGSMQCVAGDSTDALLVDPRQPSRVSARLTGHLDYVFACAISHDGLRVATGSQDTTVRLYDARWPTQAVGAAAGLLGAMRVVKFSACGRYLMATEPADYVHVYDARTMATAQDIEVMGEIAGAAFAPDAQSLFFAIADPMHSSGLVEFTGMHPSGSECLGGIVSPSLLL</sequence>
<evidence type="ECO:0000313" key="1">
    <source>
        <dbReference type="EMBL" id="KAJ1938131.1"/>
    </source>
</evidence>
<name>A0ACC1J542_9FUNG</name>
<proteinExistence type="predicted"/>
<keyword evidence="2" id="KW-1185">Reference proteome</keyword>
<protein>
    <submittedName>
        <fullName evidence="1">Uncharacterized protein</fullName>
    </submittedName>
</protein>
<dbReference type="EMBL" id="JANBPW010003279">
    <property type="protein sequence ID" value="KAJ1938131.1"/>
    <property type="molecule type" value="Genomic_DNA"/>
</dbReference>
<evidence type="ECO:0000313" key="2">
    <source>
        <dbReference type="Proteomes" id="UP001150603"/>
    </source>
</evidence>
<reference evidence="1" key="1">
    <citation type="submission" date="2022-07" db="EMBL/GenBank/DDBJ databases">
        <title>Phylogenomic reconstructions and comparative analyses of Kickxellomycotina fungi.</title>
        <authorList>
            <person name="Reynolds N.K."/>
            <person name="Stajich J.E."/>
            <person name="Barry K."/>
            <person name="Grigoriev I.V."/>
            <person name="Crous P."/>
            <person name="Smith M.E."/>
        </authorList>
    </citation>
    <scope>NUCLEOTIDE SEQUENCE</scope>
    <source>
        <strain evidence="1">NRRL 5244</strain>
    </source>
</reference>
<accession>A0ACC1J542</accession>
<comment type="caution">
    <text evidence="1">The sequence shown here is derived from an EMBL/GenBank/DDBJ whole genome shotgun (WGS) entry which is preliminary data.</text>
</comment>
<gene>
    <name evidence="1" type="ORF">FBU59_004537</name>
</gene>
<dbReference type="Proteomes" id="UP001150603">
    <property type="component" value="Unassembled WGS sequence"/>
</dbReference>
<feature type="non-terminal residue" evidence="1">
    <location>
        <position position="1"/>
    </location>
</feature>
<organism evidence="1 2">
    <name type="scientific">Linderina macrospora</name>
    <dbReference type="NCBI Taxonomy" id="4868"/>
    <lineage>
        <taxon>Eukaryota</taxon>
        <taxon>Fungi</taxon>
        <taxon>Fungi incertae sedis</taxon>
        <taxon>Zoopagomycota</taxon>
        <taxon>Kickxellomycotina</taxon>
        <taxon>Kickxellomycetes</taxon>
        <taxon>Kickxellales</taxon>
        <taxon>Kickxellaceae</taxon>
        <taxon>Linderina</taxon>
    </lineage>
</organism>